<feature type="transmembrane region" description="Helical" evidence="13">
    <location>
        <begin position="336"/>
        <end position="358"/>
    </location>
</feature>
<evidence type="ECO:0000256" key="8">
    <source>
        <dbReference type="ARBA" id="ARBA00023136"/>
    </source>
</evidence>
<evidence type="ECO:0000256" key="6">
    <source>
        <dbReference type="ARBA" id="ARBA00022989"/>
    </source>
</evidence>
<dbReference type="GO" id="GO:0015276">
    <property type="term" value="F:ligand-gated monoatomic ion channel activity"/>
    <property type="evidence" value="ECO:0007669"/>
    <property type="project" value="InterPro"/>
</dbReference>
<dbReference type="EMBL" id="JACSDY010000019">
    <property type="protein sequence ID" value="KAF7398285.1"/>
    <property type="molecule type" value="Genomic_DNA"/>
</dbReference>
<keyword evidence="3" id="KW-0813">Transport</keyword>
<evidence type="ECO:0000256" key="2">
    <source>
        <dbReference type="ARBA" id="ARBA00008685"/>
    </source>
</evidence>
<feature type="transmembrane region" description="Helical" evidence="13">
    <location>
        <begin position="510"/>
        <end position="535"/>
    </location>
</feature>
<dbReference type="SUPFAM" id="SSF53850">
    <property type="entry name" value="Periplasmic binding protein-like II"/>
    <property type="match status" value="1"/>
</dbReference>
<dbReference type="Pfam" id="PF10613">
    <property type="entry name" value="Lig_chan-Glu_bd"/>
    <property type="match status" value="1"/>
</dbReference>
<keyword evidence="7" id="KW-0406">Ion transport</keyword>
<evidence type="ECO:0000313" key="17">
    <source>
        <dbReference type="Proteomes" id="UP000600918"/>
    </source>
</evidence>
<feature type="transmembrane region" description="Helical" evidence="13">
    <location>
        <begin position="268"/>
        <end position="293"/>
    </location>
</feature>
<evidence type="ECO:0000256" key="12">
    <source>
        <dbReference type="ARBA" id="ARBA00023303"/>
    </source>
</evidence>
<keyword evidence="6 13" id="KW-1133">Transmembrane helix</keyword>
<reference evidence="16" key="1">
    <citation type="journal article" date="2020" name="G3 (Bethesda)">
        <title>High-Quality Assemblies for Three Invasive Social Wasps from the &lt;i&gt;Vespula&lt;/i&gt; Genus.</title>
        <authorList>
            <person name="Harrop T.W.R."/>
            <person name="Guhlin J."/>
            <person name="McLaughlin G.M."/>
            <person name="Permina E."/>
            <person name="Stockwell P."/>
            <person name="Gilligan J."/>
            <person name="Le Lec M.F."/>
            <person name="Gruber M.A.M."/>
            <person name="Quinn O."/>
            <person name="Lovegrove M."/>
            <person name="Duncan E.J."/>
            <person name="Remnant E.J."/>
            <person name="Van Eeckhoven J."/>
            <person name="Graham B."/>
            <person name="Knapp R.A."/>
            <person name="Langford K.W."/>
            <person name="Kronenberg Z."/>
            <person name="Press M.O."/>
            <person name="Eacker S.M."/>
            <person name="Wilson-Rankin E.E."/>
            <person name="Purcell J."/>
            <person name="Lester P.J."/>
            <person name="Dearden P.K."/>
        </authorList>
    </citation>
    <scope>NUCLEOTIDE SEQUENCE</scope>
    <source>
        <strain evidence="16">Volc-1</strain>
    </source>
</reference>
<dbReference type="InterPro" id="IPR052192">
    <property type="entry name" value="Insect_Ionotropic_Sensory_Rcpt"/>
</dbReference>
<evidence type="ECO:0000256" key="3">
    <source>
        <dbReference type="ARBA" id="ARBA00022448"/>
    </source>
</evidence>
<dbReference type="PANTHER" id="PTHR42643:SF24">
    <property type="entry name" value="IONOTROPIC RECEPTOR 60A"/>
    <property type="match status" value="1"/>
</dbReference>
<keyword evidence="4" id="KW-1003">Cell membrane</keyword>
<dbReference type="InterPro" id="IPR001320">
    <property type="entry name" value="Iontro_rcpt_C"/>
</dbReference>
<keyword evidence="5 13" id="KW-0812">Transmembrane</keyword>
<dbReference type="Pfam" id="PF00060">
    <property type="entry name" value="Lig_chan"/>
    <property type="match status" value="1"/>
</dbReference>
<sequence>MEITTLMFKWRRALSREGVPSTNLYFSQLQESSYYLKQTIRPYYIVLISNFNAINEFSLATSTFDMSSAVWLVIFIYEENNTDYCHNPPGNIFHLKFNTEMMIRCDTENILREWYSIDTNQIEINDVATWSLERGITKMVPDFLYKRRYNLQGLIMKAITVKGSTFVNLKEGGEVGNELLREICVALNFSLDIVSEVKEFGRWNPKENAWTGAIAELHAGRADISLASFSITSDRLNAVDFALPHITTKNYLYIRKQELFAVEWSSHFLTFSITVWMAMFGVLIVATILLVFIKIRNGTDRKISHLLFDNFLEIWGIFCQQGLADFTHIFSLRITYFSIFLLIIVFWAGYSASLISILTSVNHILPFDSLEGFVADGTYQLVITRGTAFYDKFANSKDPLAKKVMKLMIKEEKLPVTELDGFNRVCKNRKLVIYTTDQVNRKNNIKLPCNVVRIETGHLHSFAMILSKHNPFTDVINFQMQKLIDNGMMNRLKYRIPKKKSSDMKKLQPVSLISVISLIFFFSIGIILSLCILIVEKCIHKRKNNSIIHRNPSIKSSVFYIKKKKIIKNIAKDDGNTKGINDNFQYLF</sequence>
<dbReference type="InterPro" id="IPR019594">
    <property type="entry name" value="Glu/Gly-bd"/>
</dbReference>
<keyword evidence="8 13" id="KW-0472">Membrane</keyword>
<keyword evidence="9" id="KW-0675">Receptor</keyword>
<evidence type="ECO:0000256" key="13">
    <source>
        <dbReference type="SAM" id="Phobius"/>
    </source>
</evidence>
<evidence type="ECO:0000256" key="7">
    <source>
        <dbReference type="ARBA" id="ARBA00023065"/>
    </source>
</evidence>
<accession>A0A834N772</accession>
<evidence type="ECO:0000256" key="10">
    <source>
        <dbReference type="ARBA" id="ARBA00023180"/>
    </source>
</evidence>
<gene>
    <name evidence="16" type="ORF">H0235_016293</name>
</gene>
<dbReference type="GO" id="GO:0050906">
    <property type="term" value="P:detection of stimulus involved in sensory perception"/>
    <property type="evidence" value="ECO:0007669"/>
    <property type="project" value="UniProtKB-ARBA"/>
</dbReference>
<dbReference type="Gene3D" id="3.40.190.10">
    <property type="entry name" value="Periplasmic binding protein-like II"/>
    <property type="match status" value="1"/>
</dbReference>
<dbReference type="PANTHER" id="PTHR42643">
    <property type="entry name" value="IONOTROPIC RECEPTOR 20A-RELATED"/>
    <property type="match status" value="1"/>
</dbReference>
<evidence type="ECO:0000313" key="16">
    <source>
        <dbReference type="EMBL" id="KAF7398285.1"/>
    </source>
</evidence>
<dbReference type="AlphaFoldDB" id="A0A834N772"/>
<dbReference type="GO" id="GO:0005886">
    <property type="term" value="C:plasma membrane"/>
    <property type="evidence" value="ECO:0007669"/>
    <property type="project" value="UniProtKB-SubCell"/>
</dbReference>
<protein>
    <submittedName>
        <fullName evidence="16">Uncharacterized protein</fullName>
    </submittedName>
</protein>
<keyword evidence="10" id="KW-0325">Glycoprotein</keyword>
<feature type="domain" description="Ionotropic glutamate receptor L-glutamate and glycine-binding" evidence="15">
    <location>
        <begin position="178"/>
        <end position="254"/>
    </location>
</feature>
<evidence type="ECO:0000256" key="11">
    <source>
        <dbReference type="ARBA" id="ARBA00023286"/>
    </source>
</evidence>
<keyword evidence="17" id="KW-1185">Reference proteome</keyword>
<dbReference type="Proteomes" id="UP000600918">
    <property type="component" value="Unassembled WGS sequence"/>
</dbReference>
<comment type="caution">
    <text evidence="16">The sequence shown here is derived from an EMBL/GenBank/DDBJ whole genome shotgun (WGS) entry which is preliminary data.</text>
</comment>
<keyword evidence="12" id="KW-0407">Ion channel</keyword>
<comment type="similarity">
    <text evidence="2">Belongs to the glutamate-gated ion channel (TC 1.A.10.1) family.</text>
</comment>
<feature type="domain" description="Ionotropic glutamate receptor C-terminal" evidence="14">
    <location>
        <begin position="272"/>
        <end position="446"/>
    </location>
</feature>
<evidence type="ECO:0000256" key="5">
    <source>
        <dbReference type="ARBA" id="ARBA00022692"/>
    </source>
</evidence>
<dbReference type="Gene3D" id="1.10.287.70">
    <property type="match status" value="1"/>
</dbReference>
<evidence type="ECO:0000256" key="9">
    <source>
        <dbReference type="ARBA" id="ARBA00023170"/>
    </source>
</evidence>
<evidence type="ECO:0000259" key="15">
    <source>
        <dbReference type="Pfam" id="PF10613"/>
    </source>
</evidence>
<organism evidence="16 17">
    <name type="scientific">Vespula pensylvanica</name>
    <name type="common">Western yellow jacket</name>
    <name type="synonym">Wasp</name>
    <dbReference type="NCBI Taxonomy" id="30213"/>
    <lineage>
        <taxon>Eukaryota</taxon>
        <taxon>Metazoa</taxon>
        <taxon>Ecdysozoa</taxon>
        <taxon>Arthropoda</taxon>
        <taxon>Hexapoda</taxon>
        <taxon>Insecta</taxon>
        <taxon>Pterygota</taxon>
        <taxon>Neoptera</taxon>
        <taxon>Endopterygota</taxon>
        <taxon>Hymenoptera</taxon>
        <taxon>Apocrita</taxon>
        <taxon>Aculeata</taxon>
        <taxon>Vespoidea</taxon>
        <taxon>Vespidae</taxon>
        <taxon>Vespinae</taxon>
        <taxon>Vespula</taxon>
    </lineage>
</organism>
<comment type="subcellular location">
    <subcellularLocation>
        <location evidence="1">Cell membrane</location>
        <topology evidence="1">Multi-pass membrane protein</topology>
    </subcellularLocation>
</comment>
<evidence type="ECO:0000256" key="1">
    <source>
        <dbReference type="ARBA" id="ARBA00004651"/>
    </source>
</evidence>
<evidence type="ECO:0000256" key="4">
    <source>
        <dbReference type="ARBA" id="ARBA00022475"/>
    </source>
</evidence>
<keyword evidence="11" id="KW-1071">Ligand-gated ion channel</keyword>
<proteinExistence type="inferred from homology"/>
<name>A0A834N772_VESPE</name>
<evidence type="ECO:0000259" key="14">
    <source>
        <dbReference type="Pfam" id="PF00060"/>
    </source>
</evidence>